<dbReference type="PANTHER" id="PTHR30386">
    <property type="entry name" value="MEMBRANE FUSION SUBUNIT OF EMRAB-TOLC MULTIDRUG EFFLUX PUMP"/>
    <property type="match status" value="1"/>
</dbReference>
<reference evidence="3" key="1">
    <citation type="submission" date="2015-06" db="EMBL/GenBank/DDBJ databases">
        <title>Comparative genomics of Burkholderia leaf nodule symbionts.</title>
        <authorList>
            <person name="Carlier A."/>
            <person name="Eberl L."/>
            <person name="Pinto-Carbo M."/>
        </authorList>
    </citation>
    <scope>NUCLEOTIDE SEQUENCE [LARGE SCALE GENOMIC DNA]</scope>
    <source>
        <strain evidence="3">UZHbot4</strain>
    </source>
</reference>
<protein>
    <submittedName>
        <fullName evidence="2">HlyD family secretion protein</fullName>
    </submittedName>
</protein>
<dbReference type="Gene3D" id="2.40.30.170">
    <property type="match status" value="1"/>
</dbReference>
<comment type="caution">
    <text evidence="2">The sequence shown here is derived from an EMBL/GenBank/DDBJ whole genome shotgun (WGS) entry which is preliminary data.</text>
</comment>
<evidence type="ECO:0000313" key="3">
    <source>
        <dbReference type="Proteomes" id="UP000036959"/>
    </source>
</evidence>
<accession>A0A0L0MG60</accession>
<dbReference type="SUPFAM" id="SSF56954">
    <property type="entry name" value="Outer membrane efflux proteins (OEP)"/>
    <property type="match status" value="1"/>
</dbReference>
<proteinExistence type="predicted"/>
<feature type="domain" description="AprE-like beta-barrel" evidence="1">
    <location>
        <begin position="165"/>
        <end position="250"/>
    </location>
</feature>
<dbReference type="AlphaFoldDB" id="A0A0L0MG60"/>
<dbReference type="Proteomes" id="UP000036959">
    <property type="component" value="Unassembled WGS sequence"/>
</dbReference>
<sequence length="271" mass="30145">MERLLDELGQERGVLDAQLVLQKQAVASTRSSFDAITPLVEKGFETKSDYERRRQEWLTTATQLQTLIQQISQLVQRRSQAESELAKLPVEHASKVADLHNSLSELDQRRIDIEGAKSFLITAPVAGRVTAVQAMPGRSSDGRLPMLSIVLEGARMQAILFAPSRAIGMARPGQEVRLMYDAFPYQRFGSSTGRILAISHSVLAPDEVDAPVRLQEPVYEMRVAIEKQSVEAFGQALPLQPGMTLNADVVLDKRSFLDWVLEPLRAVRNRG</sequence>
<name>A0A0L0MG60_9BURK</name>
<evidence type="ECO:0000259" key="1">
    <source>
        <dbReference type="Pfam" id="PF26002"/>
    </source>
</evidence>
<evidence type="ECO:0000313" key="2">
    <source>
        <dbReference type="EMBL" id="KND60954.1"/>
    </source>
</evidence>
<keyword evidence="3" id="KW-1185">Reference proteome</keyword>
<organism evidence="2 3">
    <name type="scientific">Candidatus Burkholderia verschuerenii</name>
    <dbReference type="NCBI Taxonomy" id="242163"/>
    <lineage>
        <taxon>Bacteria</taxon>
        <taxon>Pseudomonadati</taxon>
        <taxon>Pseudomonadota</taxon>
        <taxon>Betaproteobacteria</taxon>
        <taxon>Burkholderiales</taxon>
        <taxon>Burkholderiaceae</taxon>
        <taxon>Burkholderia</taxon>
    </lineage>
</organism>
<dbReference type="InterPro" id="IPR058982">
    <property type="entry name" value="Beta-barrel_AprE"/>
</dbReference>
<dbReference type="PRINTS" id="PR01490">
    <property type="entry name" value="RTXTOXIND"/>
</dbReference>
<gene>
    <name evidence="2" type="ORF">BVER_00820</name>
</gene>
<dbReference type="PANTHER" id="PTHR30386:SF28">
    <property type="entry name" value="EXPORTED PROTEIN"/>
    <property type="match status" value="1"/>
</dbReference>
<dbReference type="EMBL" id="LFJJ01000038">
    <property type="protein sequence ID" value="KND60954.1"/>
    <property type="molecule type" value="Genomic_DNA"/>
</dbReference>
<dbReference type="PATRIC" id="fig|242163.4.peg.4916"/>
<dbReference type="Pfam" id="PF26002">
    <property type="entry name" value="Beta-barrel_AprE"/>
    <property type="match status" value="1"/>
</dbReference>
<dbReference type="InterPro" id="IPR050739">
    <property type="entry name" value="MFP"/>
</dbReference>